<evidence type="ECO:0000313" key="4">
    <source>
        <dbReference type="Proteomes" id="UP000053958"/>
    </source>
</evidence>
<feature type="transmembrane region" description="Helical" evidence="2">
    <location>
        <begin position="85"/>
        <end position="101"/>
    </location>
</feature>
<dbReference type="EMBL" id="LASV01000792">
    <property type="protein sequence ID" value="KKA16319.1"/>
    <property type="molecule type" value="Genomic_DNA"/>
</dbReference>
<feature type="compositionally biased region" description="Basic residues" evidence="1">
    <location>
        <begin position="9"/>
        <end position="20"/>
    </location>
</feature>
<sequence length="102" mass="11900">YEPSLDRGRGKKSRQTHGRGKQAATDLQCNNVFPGCFDHPVAPITRIPTQNAFFCTLIPQCLYYILAFNFKIILYIGITTCKRNIRLILYILLFRYLFFNFT</sequence>
<evidence type="ECO:0000256" key="1">
    <source>
        <dbReference type="SAM" id="MobiDB-lite"/>
    </source>
</evidence>
<keyword evidence="2" id="KW-0812">Transmembrane</keyword>
<evidence type="ECO:0000313" key="3">
    <source>
        <dbReference type="EMBL" id="KKA16319.1"/>
    </source>
</evidence>
<dbReference type="RefSeq" id="XP_013322931.1">
    <property type="nucleotide sequence ID" value="XM_013467477.1"/>
</dbReference>
<keyword evidence="4" id="KW-1185">Reference proteome</keyword>
<keyword evidence="2" id="KW-1133">Transmembrane helix</keyword>
<feature type="non-terminal residue" evidence="3">
    <location>
        <position position="1"/>
    </location>
</feature>
<gene>
    <name evidence="3" type="ORF">T310_10097</name>
</gene>
<comment type="caution">
    <text evidence="3">The sequence shown here is derived from an EMBL/GenBank/DDBJ whole genome shotgun (WGS) entry which is preliminary data.</text>
</comment>
<reference evidence="3 4" key="1">
    <citation type="submission" date="2015-04" db="EMBL/GenBank/DDBJ databases">
        <authorList>
            <person name="Heijne W.H."/>
            <person name="Fedorova N.D."/>
            <person name="Nierman W.C."/>
            <person name="Vollebregt A.W."/>
            <person name="Zhao Z."/>
            <person name="Wu L."/>
            <person name="Kumar M."/>
            <person name="Stam H."/>
            <person name="van den Berg M.A."/>
            <person name="Pel H.J."/>
        </authorList>
    </citation>
    <scope>NUCLEOTIDE SEQUENCE [LARGE SCALE GENOMIC DNA]</scope>
    <source>
        <strain evidence="3 4">CBS 393.64</strain>
    </source>
</reference>
<evidence type="ECO:0000256" key="2">
    <source>
        <dbReference type="SAM" id="Phobius"/>
    </source>
</evidence>
<feature type="transmembrane region" description="Helical" evidence="2">
    <location>
        <begin position="57"/>
        <end position="78"/>
    </location>
</feature>
<accession>A0A0F4YDS8</accession>
<name>A0A0F4YDS8_RASE3</name>
<organism evidence="3 4">
    <name type="scientific">Rasamsonia emersonii (strain ATCC 16479 / CBS 393.64 / IMI 116815)</name>
    <dbReference type="NCBI Taxonomy" id="1408163"/>
    <lineage>
        <taxon>Eukaryota</taxon>
        <taxon>Fungi</taxon>
        <taxon>Dikarya</taxon>
        <taxon>Ascomycota</taxon>
        <taxon>Pezizomycotina</taxon>
        <taxon>Eurotiomycetes</taxon>
        <taxon>Eurotiomycetidae</taxon>
        <taxon>Eurotiales</taxon>
        <taxon>Trichocomaceae</taxon>
        <taxon>Rasamsonia</taxon>
    </lineage>
</organism>
<proteinExistence type="predicted"/>
<dbReference type="AlphaFoldDB" id="A0A0F4YDS8"/>
<dbReference type="GeneID" id="25313161"/>
<dbReference type="Proteomes" id="UP000053958">
    <property type="component" value="Unassembled WGS sequence"/>
</dbReference>
<protein>
    <submittedName>
        <fullName evidence="3">Uncharacterized protein</fullName>
    </submittedName>
</protein>
<keyword evidence="2" id="KW-0472">Membrane</keyword>
<feature type="region of interest" description="Disordered" evidence="1">
    <location>
        <begin position="1"/>
        <end position="23"/>
    </location>
</feature>